<dbReference type="EC" id="2.7.13.3" evidence="2"/>
<dbReference type="SUPFAM" id="SSF55874">
    <property type="entry name" value="ATPase domain of HSP90 chaperone/DNA topoisomerase II/histidine kinase"/>
    <property type="match status" value="1"/>
</dbReference>
<evidence type="ECO:0000256" key="8">
    <source>
        <dbReference type="ARBA" id="ARBA00022679"/>
    </source>
</evidence>
<dbReference type="Pfam" id="PF07536">
    <property type="entry name" value="HWE_HK"/>
    <property type="match status" value="1"/>
</dbReference>
<evidence type="ECO:0000256" key="7">
    <source>
        <dbReference type="ARBA" id="ARBA00022643"/>
    </source>
</evidence>
<keyword evidence="6" id="KW-0285">Flavoprotein</keyword>
<dbReference type="InterPro" id="IPR013655">
    <property type="entry name" value="PAS_fold_3"/>
</dbReference>
<evidence type="ECO:0000256" key="3">
    <source>
        <dbReference type="ARBA" id="ARBA00022543"/>
    </source>
</evidence>
<keyword evidence="14" id="KW-0843">Virulence</keyword>
<keyword evidence="9" id="KW-0677">Repeat</keyword>
<protein>
    <recommendedName>
        <fullName evidence="2">histidine kinase</fullName>
        <ecNumber evidence="2">2.7.13.3</ecNumber>
    </recommendedName>
</protein>
<dbReference type="EMBL" id="CP081297">
    <property type="protein sequence ID" value="QZD86765.1"/>
    <property type="molecule type" value="Genomic_DNA"/>
</dbReference>
<dbReference type="InterPro" id="IPR000014">
    <property type="entry name" value="PAS"/>
</dbReference>
<evidence type="ECO:0000313" key="18">
    <source>
        <dbReference type="Proteomes" id="UP000824280"/>
    </source>
</evidence>
<keyword evidence="12" id="KW-0067">ATP-binding</keyword>
<dbReference type="SMART" id="SM00086">
    <property type="entry name" value="PAC"/>
    <property type="match status" value="1"/>
</dbReference>
<dbReference type="CDD" id="cd00130">
    <property type="entry name" value="PAS"/>
    <property type="match status" value="1"/>
</dbReference>
<dbReference type="NCBIfam" id="TIGR00229">
    <property type="entry name" value="sensory_box"/>
    <property type="match status" value="1"/>
</dbReference>
<evidence type="ECO:0000256" key="9">
    <source>
        <dbReference type="ARBA" id="ARBA00022737"/>
    </source>
</evidence>
<organism evidence="17 18">
    <name type="scientific">Qipengyuania psychrotolerans</name>
    <dbReference type="NCBI Taxonomy" id="2867238"/>
    <lineage>
        <taxon>Bacteria</taxon>
        <taxon>Pseudomonadati</taxon>
        <taxon>Pseudomonadota</taxon>
        <taxon>Alphaproteobacteria</taxon>
        <taxon>Sphingomonadales</taxon>
        <taxon>Erythrobacteraceae</taxon>
        <taxon>Qipengyuania</taxon>
    </lineage>
</organism>
<dbReference type="InterPro" id="IPR036890">
    <property type="entry name" value="HATPase_C_sf"/>
</dbReference>
<dbReference type="Gene3D" id="3.30.450.20">
    <property type="entry name" value="PAS domain"/>
    <property type="match status" value="1"/>
</dbReference>
<dbReference type="Pfam" id="PF08447">
    <property type="entry name" value="PAS_3"/>
    <property type="match status" value="1"/>
</dbReference>
<reference evidence="17 18" key="1">
    <citation type="submission" date="2021-08" db="EMBL/GenBank/DDBJ databases">
        <title>Comparative Genomics Analysis of the Genus Qipengyuania Reveals Extensive Genetic Diversity and Metabolic Versatility, Including the Description of Fifteen Novel Species.</title>
        <authorList>
            <person name="Liu Y."/>
        </authorList>
    </citation>
    <scope>NUCLEOTIDE SEQUENCE [LARGE SCALE GENOMIC DNA]</scope>
    <source>
        <strain evidence="17 18">1XM2-8</strain>
    </source>
</reference>
<feature type="domain" description="PAC" evidence="16">
    <location>
        <begin position="83"/>
        <end position="135"/>
    </location>
</feature>
<evidence type="ECO:0000256" key="10">
    <source>
        <dbReference type="ARBA" id="ARBA00022741"/>
    </source>
</evidence>
<sequence length="320" mass="34804">MELFENRSADHLRLVLETSQIGIWELDLQTGLAVRNLTHDRIFGYDAPLDEWSYEKFIDHVIETDRARVDALQKTAIAENREWSFECQIRTAQGNIRWILAAGRPLQNSDGTTGKLIGQVIDITRSKQNEARLTLITEELNHRVRNILAMIQSMVKMSARGAKDIPAFARALEGRVGALARSHQLLVGDSPTSMAPSAILETELSAFAGIQDQIDLNIVDEAALSASASQGLGLVFHELLTNAMKHGALSNPAGRVEVTVSRSAKSVNILWKESGGPPVDQGGGSGFGSKLISKALAPDGTTELIFSPEGLECRIVLDAD</sequence>
<dbReference type="PANTHER" id="PTHR41523:SF7">
    <property type="entry name" value="HISTIDINE KINASE"/>
    <property type="match status" value="1"/>
</dbReference>
<evidence type="ECO:0000256" key="13">
    <source>
        <dbReference type="ARBA" id="ARBA00022991"/>
    </source>
</evidence>
<dbReference type="SMART" id="SM00911">
    <property type="entry name" value="HWE_HK"/>
    <property type="match status" value="1"/>
</dbReference>
<dbReference type="Proteomes" id="UP000824280">
    <property type="component" value="Chromosome"/>
</dbReference>
<keyword evidence="3" id="KW-0600">Photoreceptor protein</keyword>
<keyword evidence="4" id="KW-0597">Phosphoprotein</keyword>
<evidence type="ECO:0000256" key="6">
    <source>
        <dbReference type="ARBA" id="ARBA00022630"/>
    </source>
</evidence>
<accession>A0ABX8ZCR3</accession>
<evidence type="ECO:0000256" key="5">
    <source>
        <dbReference type="ARBA" id="ARBA00022606"/>
    </source>
</evidence>
<proteinExistence type="predicted"/>
<gene>
    <name evidence="17" type="ORF">K3166_11230</name>
</gene>
<name>A0ABX8ZCR3_9SPHN</name>
<dbReference type="SUPFAM" id="SSF55785">
    <property type="entry name" value="PYP-like sensor domain (PAS domain)"/>
    <property type="match status" value="1"/>
</dbReference>
<evidence type="ECO:0000256" key="11">
    <source>
        <dbReference type="ARBA" id="ARBA00022777"/>
    </source>
</evidence>
<keyword evidence="18" id="KW-1185">Reference proteome</keyword>
<dbReference type="InterPro" id="IPR000700">
    <property type="entry name" value="PAS-assoc_C"/>
</dbReference>
<keyword evidence="8" id="KW-0808">Transferase</keyword>
<dbReference type="PANTHER" id="PTHR41523">
    <property type="entry name" value="TWO-COMPONENT SYSTEM SENSOR PROTEIN"/>
    <property type="match status" value="1"/>
</dbReference>
<comment type="catalytic activity">
    <reaction evidence="1">
        <text>ATP + protein L-histidine = ADP + protein N-phospho-L-histidine.</text>
        <dbReference type="EC" id="2.7.13.3"/>
    </reaction>
</comment>
<dbReference type="InterPro" id="IPR035965">
    <property type="entry name" value="PAS-like_dom_sf"/>
</dbReference>
<evidence type="ECO:0000256" key="14">
    <source>
        <dbReference type="ARBA" id="ARBA00023026"/>
    </source>
</evidence>
<dbReference type="InterPro" id="IPR011102">
    <property type="entry name" value="Sig_transdc_His_kinase_HWE"/>
</dbReference>
<keyword evidence="13" id="KW-0157">Chromophore</keyword>
<dbReference type="PROSITE" id="PS50113">
    <property type="entry name" value="PAC"/>
    <property type="match status" value="1"/>
</dbReference>
<keyword evidence="10" id="KW-0547">Nucleotide-binding</keyword>
<evidence type="ECO:0000256" key="12">
    <source>
        <dbReference type="ARBA" id="ARBA00022840"/>
    </source>
</evidence>
<evidence type="ECO:0000259" key="16">
    <source>
        <dbReference type="PROSITE" id="PS50113"/>
    </source>
</evidence>
<keyword evidence="5" id="KW-0716">Sensory transduction</keyword>
<keyword evidence="15" id="KW-0675">Receptor</keyword>
<evidence type="ECO:0000256" key="2">
    <source>
        <dbReference type="ARBA" id="ARBA00012438"/>
    </source>
</evidence>
<dbReference type="InterPro" id="IPR001610">
    <property type="entry name" value="PAC"/>
</dbReference>
<evidence type="ECO:0000256" key="15">
    <source>
        <dbReference type="ARBA" id="ARBA00023170"/>
    </source>
</evidence>
<evidence type="ECO:0000256" key="1">
    <source>
        <dbReference type="ARBA" id="ARBA00000085"/>
    </source>
</evidence>
<dbReference type="Gene3D" id="3.30.565.10">
    <property type="entry name" value="Histidine kinase-like ATPase, C-terminal domain"/>
    <property type="match status" value="1"/>
</dbReference>
<keyword evidence="11" id="KW-0418">Kinase</keyword>
<dbReference type="Gene3D" id="2.10.70.100">
    <property type="match status" value="1"/>
</dbReference>
<evidence type="ECO:0000313" key="17">
    <source>
        <dbReference type="EMBL" id="QZD86765.1"/>
    </source>
</evidence>
<keyword evidence="7" id="KW-0288">FMN</keyword>
<evidence type="ECO:0000256" key="4">
    <source>
        <dbReference type="ARBA" id="ARBA00022553"/>
    </source>
</evidence>